<reference evidence="1 2" key="1">
    <citation type="submission" date="2012-10" db="EMBL/GenBank/DDBJ databases">
        <authorList>
            <person name="Zafar N."/>
            <person name="Inman J."/>
            <person name="Hall N."/>
            <person name="Lorenzi H."/>
            <person name="Caler E."/>
        </authorList>
    </citation>
    <scope>NUCLEOTIDE SEQUENCE [LARGE SCALE GENOMIC DNA]</scope>
    <source>
        <strain evidence="1 2">IP1</strain>
    </source>
</reference>
<accession>A0A0A1UH97</accession>
<protein>
    <submittedName>
        <fullName evidence="1">Uncharacterized protein</fullName>
    </submittedName>
</protein>
<name>A0A0A1UH97_ENTIV</name>
<dbReference type="EMBL" id="KB206169">
    <property type="protein sequence ID" value="ELP94942.1"/>
    <property type="molecule type" value="Genomic_DNA"/>
</dbReference>
<dbReference type="GeneID" id="14893939"/>
<keyword evidence="2" id="KW-1185">Reference proteome</keyword>
<gene>
    <name evidence="1" type="ORF">EIN_250360</name>
</gene>
<dbReference type="AlphaFoldDB" id="A0A0A1UH97"/>
<dbReference type="KEGG" id="eiv:EIN_250360"/>
<dbReference type="VEuPathDB" id="AmoebaDB:EIN_250360"/>
<dbReference type="RefSeq" id="XP_004261713.1">
    <property type="nucleotide sequence ID" value="XM_004261665.1"/>
</dbReference>
<organism evidence="1 2">
    <name type="scientific">Entamoeba invadens IP1</name>
    <dbReference type="NCBI Taxonomy" id="370355"/>
    <lineage>
        <taxon>Eukaryota</taxon>
        <taxon>Amoebozoa</taxon>
        <taxon>Evosea</taxon>
        <taxon>Archamoebae</taxon>
        <taxon>Mastigamoebida</taxon>
        <taxon>Entamoebidae</taxon>
        <taxon>Entamoeba</taxon>
    </lineage>
</organism>
<evidence type="ECO:0000313" key="2">
    <source>
        <dbReference type="Proteomes" id="UP000014680"/>
    </source>
</evidence>
<sequence>MKERCVEVQRLYPERSEQILAISNSIRYGRYETVVVERQIEDDALIILSACFKDLYPYLLVQKMESLFAVGQNAFDKVIETREHFMNKHNERPSHFILVVNDIEDPTNTLYLQRILELQDEYKMVYSDSFDLFLTTYSSIPTLSIPSRESIKFPYLSYTALETIISSITHNSPNVAQYTQEFISLAKDLHNNYATRTTIQTDIFSLFNTLNSSNDTQEVTQLIIQKMRNDFMRPILCGKNVLVETTDIANDTSYYLNYLLYSAFLISLGNDGKRTAKPLKISTVYMEFAKQCPNPLSFCSFVFVFRTALDKNYFIPANYKETFLCNSYKINISRQRFDQIAENLFGNRNGESDAL</sequence>
<proteinExistence type="predicted"/>
<evidence type="ECO:0000313" key="1">
    <source>
        <dbReference type="EMBL" id="ELP94942.1"/>
    </source>
</evidence>
<dbReference type="OMA" id="YHYKRIV"/>
<dbReference type="Proteomes" id="UP000014680">
    <property type="component" value="Unassembled WGS sequence"/>
</dbReference>